<name>A0A9D1NZK7_9FIRM</name>
<evidence type="ECO:0000256" key="8">
    <source>
        <dbReference type="ARBA" id="ARBA00023163"/>
    </source>
</evidence>
<evidence type="ECO:0000256" key="2">
    <source>
        <dbReference type="ARBA" id="ARBA00018672"/>
    </source>
</evidence>
<dbReference type="SUPFAM" id="SSF52172">
    <property type="entry name" value="CheY-like"/>
    <property type="match status" value="1"/>
</dbReference>
<reference evidence="13" key="2">
    <citation type="journal article" date="2021" name="PeerJ">
        <title>Extensive microbial diversity within the chicken gut microbiome revealed by metagenomics and culture.</title>
        <authorList>
            <person name="Gilroy R."/>
            <person name="Ravi A."/>
            <person name="Getino M."/>
            <person name="Pursley I."/>
            <person name="Horton D.L."/>
            <person name="Alikhan N.F."/>
            <person name="Baker D."/>
            <person name="Gharbi K."/>
            <person name="Hall N."/>
            <person name="Watson M."/>
            <person name="Adriaenssens E.M."/>
            <person name="Foster-Nyarko E."/>
            <person name="Jarju S."/>
            <person name="Secka A."/>
            <person name="Antonio M."/>
            <person name="Oren A."/>
            <person name="Chaudhuri R.R."/>
            <person name="La Ragione R."/>
            <person name="Hildebrand F."/>
            <person name="Pallen M.J."/>
        </authorList>
    </citation>
    <scope>NUCLEOTIDE SEQUENCE</scope>
    <source>
        <strain evidence="13">ChiBcec6-7307</strain>
    </source>
</reference>
<dbReference type="GO" id="GO:0005737">
    <property type="term" value="C:cytoplasm"/>
    <property type="evidence" value="ECO:0007669"/>
    <property type="project" value="UniProtKB-SubCell"/>
</dbReference>
<keyword evidence="7" id="KW-0238">DNA-binding</keyword>
<dbReference type="Pfam" id="PF12833">
    <property type="entry name" value="HTH_18"/>
    <property type="match status" value="1"/>
</dbReference>
<dbReference type="Gene3D" id="1.10.10.60">
    <property type="entry name" value="Homeodomain-like"/>
    <property type="match status" value="2"/>
</dbReference>
<keyword evidence="3" id="KW-0963">Cytoplasm</keyword>
<comment type="caution">
    <text evidence="13">The sequence shown here is derived from an EMBL/GenBank/DDBJ whole genome shotgun (WGS) entry which is preliminary data.</text>
</comment>
<evidence type="ECO:0000313" key="13">
    <source>
        <dbReference type="EMBL" id="HIV23297.1"/>
    </source>
</evidence>
<sequence length="536" mass="61325">MIKVFLVEDEIVMREGIKNTISWEKEGFQFVGEASDGELAYPLIQKTRPDILITDIKMPFMDGLELSRLVKKELPAVKIIILSGYDEFKYAQEGINIGIADYLLKPVTGARLLAAIKKVAEEVIKEKEQKSFLETYDQEQEERQQMEKQKYFRRLISGQMSVSAMLSEGAVLGLDMAAEEYNILLFQVFAGENQEEYSETANRITEEIREMAARQEQAVLIEMSTQGLAFLIRGTAGHTAREVLDGLIRELLKILERYPEASYFGGVGSTVSRLSELNRCNEEANRAFAYRYIRKRNQIVRSEDREEENSQEELKLSTLNVNQIDRKIAENFLRTGLKGETRHFLTEYIDSLGRDNMASLMFRQYITMDLYITAVGVLEQLGYDSGELVERCGDFQQMAGVFESLEQMEDYLQKVFETVIELREKAASKRYSSLLEKAVAYIQENFCSPDISLNSVAASVNLSPNHFSTVFGQEMGQTFVEYLTAQRMGKARELLRGTNMKTAEIAYAVGYKDPHYFSYLFKKTQNCTPREFRGKA</sequence>
<dbReference type="AlphaFoldDB" id="A0A9D1NZK7"/>
<dbReference type="CDD" id="cd17536">
    <property type="entry name" value="REC_YesN-like"/>
    <property type="match status" value="1"/>
</dbReference>
<proteinExistence type="predicted"/>
<accession>A0A9D1NZK7</accession>
<keyword evidence="8" id="KW-0804">Transcription</keyword>
<organism evidence="13 14">
    <name type="scientific">Candidatus Merdiplasma excrementigallinarum</name>
    <dbReference type="NCBI Taxonomy" id="2840864"/>
    <lineage>
        <taxon>Bacteria</taxon>
        <taxon>Bacillati</taxon>
        <taxon>Bacillota</taxon>
        <taxon>Clostridia</taxon>
        <taxon>Lachnospirales</taxon>
        <taxon>Lachnospiraceae</taxon>
        <taxon>Lachnospiraceae incertae sedis</taxon>
        <taxon>Candidatus Merdiplasma</taxon>
    </lineage>
</organism>
<gene>
    <name evidence="13" type="ORF">IAC80_05090</name>
</gene>
<feature type="modified residue" description="4-aspartylphosphate" evidence="10">
    <location>
        <position position="55"/>
    </location>
</feature>
<evidence type="ECO:0000256" key="5">
    <source>
        <dbReference type="ARBA" id="ARBA00023012"/>
    </source>
</evidence>
<dbReference type="PROSITE" id="PS50110">
    <property type="entry name" value="RESPONSE_REGULATORY"/>
    <property type="match status" value="1"/>
</dbReference>
<dbReference type="GO" id="GO:0003700">
    <property type="term" value="F:DNA-binding transcription factor activity"/>
    <property type="evidence" value="ECO:0007669"/>
    <property type="project" value="InterPro"/>
</dbReference>
<feature type="domain" description="HTH araC/xylS-type" evidence="11">
    <location>
        <begin position="436"/>
        <end position="535"/>
    </location>
</feature>
<dbReference type="InterPro" id="IPR009057">
    <property type="entry name" value="Homeodomain-like_sf"/>
</dbReference>
<evidence type="ECO:0000259" key="12">
    <source>
        <dbReference type="PROSITE" id="PS50110"/>
    </source>
</evidence>
<dbReference type="SMART" id="SM00448">
    <property type="entry name" value="REC"/>
    <property type="match status" value="1"/>
</dbReference>
<dbReference type="Pfam" id="PF17853">
    <property type="entry name" value="GGDEF_2"/>
    <property type="match status" value="1"/>
</dbReference>
<evidence type="ECO:0000256" key="3">
    <source>
        <dbReference type="ARBA" id="ARBA00022490"/>
    </source>
</evidence>
<protein>
    <recommendedName>
        <fullName evidence="2">Stage 0 sporulation protein A homolog</fullName>
    </recommendedName>
</protein>
<dbReference type="PANTHER" id="PTHR42713:SF3">
    <property type="entry name" value="TRANSCRIPTIONAL REGULATORY PROTEIN HPTR"/>
    <property type="match status" value="1"/>
</dbReference>
<evidence type="ECO:0000256" key="9">
    <source>
        <dbReference type="ARBA" id="ARBA00024867"/>
    </source>
</evidence>
<feature type="domain" description="Response regulatory" evidence="12">
    <location>
        <begin position="3"/>
        <end position="120"/>
    </location>
</feature>
<dbReference type="GO" id="GO:0000160">
    <property type="term" value="P:phosphorelay signal transduction system"/>
    <property type="evidence" value="ECO:0007669"/>
    <property type="project" value="UniProtKB-KW"/>
</dbReference>
<comment type="subcellular location">
    <subcellularLocation>
        <location evidence="1">Cytoplasm</location>
    </subcellularLocation>
</comment>
<dbReference type="SUPFAM" id="SSF46689">
    <property type="entry name" value="Homeodomain-like"/>
    <property type="match status" value="2"/>
</dbReference>
<dbReference type="Proteomes" id="UP000886889">
    <property type="component" value="Unassembled WGS sequence"/>
</dbReference>
<dbReference type="PANTHER" id="PTHR42713">
    <property type="entry name" value="HISTIDINE KINASE-RELATED"/>
    <property type="match status" value="1"/>
</dbReference>
<evidence type="ECO:0000256" key="6">
    <source>
        <dbReference type="ARBA" id="ARBA00023015"/>
    </source>
</evidence>
<evidence type="ECO:0000256" key="7">
    <source>
        <dbReference type="ARBA" id="ARBA00023125"/>
    </source>
</evidence>
<evidence type="ECO:0000256" key="10">
    <source>
        <dbReference type="PROSITE-ProRule" id="PRU00169"/>
    </source>
</evidence>
<reference evidence="13" key="1">
    <citation type="submission" date="2020-10" db="EMBL/GenBank/DDBJ databases">
        <authorList>
            <person name="Gilroy R."/>
        </authorList>
    </citation>
    <scope>NUCLEOTIDE SEQUENCE</scope>
    <source>
        <strain evidence="13">ChiBcec6-7307</strain>
    </source>
</reference>
<dbReference type="SMART" id="SM00342">
    <property type="entry name" value="HTH_ARAC"/>
    <property type="match status" value="1"/>
</dbReference>
<dbReference type="InterPro" id="IPR041522">
    <property type="entry name" value="CdaR_GGDEF"/>
</dbReference>
<keyword evidence="6" id="KW-0805">Transcription regulation</keyword>
<evidence type="ECO:0000256" key="4">
    <source>
        <dbReference type="ARBA" id="ARBA00022553"/>
    </source>
</evidence>
<keyword evidence="5" id="KW-0902">Two-component regulatory system</keyword>
<dbReference type="InterPro" id="IPR001789">
    <property type="entry name" value="Sig_transdc_resp-reg_receiver"/>
</dbReference>
<evidence type="ECO:0000256" key="1">
    <source>
        <dbReference type="ARBA" id="ARBA00004496"/>
    </source>
</evidence>
<evidence type="ECO:0000313" key="14">
    <source>
        <dbReference type="Proteomes" id="UP000886889"/>
    </source>
</evidence>
<dbReference type="InterPro" id="IPR051552">
    <property type="entry name" value="HptR"/>
</dbReference>
<dbReference type="InterPro" id="IPR011006">
    <property type="entry name" value="CheY-like_superfamily"/>
</dbReference>
<evidence type="ECO:0000259" key="11">
    <source>
        <dbReference type="PROSITE" id="PS01124"/>
    </source>
</evidence>
<dbReference type="Gene3D" id="3.40.50.2300">
    <property type="match status" value="1"/>
</dbReference>
<dbReference type="EMBL" id="DVOS01000043">
    <property type="protein sequence ID" value="HIV23297.1"/>
    <property type="molecule type" value="Genomic_DNA"/>
</dbReference>
<dbReference type="GO" id="GO:0043565">
    <property type="term" value="F:sequence-specific DNA binding"/>
    <property type="evidence" value="ECO:0007669"/>
    <property type="project" value="InterPro"/>
</dbReference>
<comment type="function">
    <text evidence="9">May play the central regulatory role in sporulation. It may be an element of the effector pathway responsible for the activation of sporulation genes in response to nutritional stress. Spo0A may act in concert with spo0H (a sigma factor) to control the expression of some genes that are critical to the sporulation process.</text>
</comment>
<dbReference type="Pfam" id="PF00072">
    <property type="entry name" value="Response_reg"/>
    <property type="match status" value="1"/>
</dbReference>
<keyword evidence="4 10" id="KW-0597">Phosphoprotein</keyword>
<dbReference type="InterPro" id="IPR018060">
    <property type="entry name" value="HTH_AraC"/>
</dbReference>
<dbReference type="PROSITE" id="PS01124">
    <property type="entry name" value="HTH_ARAC_FAMILY_2"/>
    <property type="match status" value="1"/>
</dbReference>